<name>A0A4Y7TWC9_COPMI</name>
<reference evidence="4 5" key="1">
    <citation type="journal article" date="2019" name="Nat. Ecol. Evol.">
        <title>Megaphylogeny resolves global patterns of mushroom evolution.</title>
        <authorList>
            <person name="Varga T."/>
            <person name="Krizsan K."/>
            <person name="Foldi C."/>
            <person name="Dima B."/>
            <person name="Sanchez-Garcia M."/>
            <person name="Sanchez-Ramirez S."/>
            <person name="Szollosi G.J."/>
            <person name="Szarkandi J.G."/>
            <person name="Papp V."/>
            <person name="Albert L."/>
            <person name="Andreopoulos W."/>
            <person name="Angelini C."/>
            <person name="Antonin V."/>
            <person name="Barry K.W."/>
            <person name="Bougher N.L."/>
            <person name="Buchanan P."/>
            <person name="Buyck B."/>
            <person name="Bense V."/>
            <person name="Catcheside P."/>
            <person name="Chovatia M."/>
            <person name="Cooper J."/>
            <person name="Damon W."/>
            <person name="Desjardin D."/>
            <person name="Finy P."/>
            <person name="Geml J."/>
            <person name="Haridas S."/>
            <person name="Hughes K."/>
            <person name="Justo A."/>
            <person name="Karasinski D."/>
            <person name="Kautmanova I."/>
            <person name="Kiss B."/>
            <person name="Kocsube S."/>
            <person name="Kotiranta H."/>
            <person name="LaButti K.M."/>
            <person name="Lechner B.E."/>
            <person name="Liimatainen K."/>
            <person name="Lipzen A."/>
            <person name="Lukacs Z."/>
            <person name="Mihaltcheva S."/>
            <person name="Morgado L.N."/>
            <person name="Niskanen T."/>
            <person name="Noordeloos M.E."/>
            <person name="Ohm R.A."/>
            <person name="Ortiz-Santana B."/>
            <person name="Ovrebo C."/>
            <person name="Racz N."/>
            <person name="Riley R."/>
            <person name="Savchenko A."/>
            <person name="Shiryaev A."/>
            <person name="Soop K."/>
            <person name="Spirin V."/>
            <person name="Szebenyi C."/>
            <person name="Tomsovsky M."/>
            <person name="Tulloss R.E."/>
            <person name="Uehling J."/>
            <person name="Grigoriev I.V."/>
            <person name="Vagvolgyi C."/>
            <person name="Papp T."/>
            <person name="Martin F.M."/>
            <person name="Miettinen O."/>
            <person name="Hibbett D.S."/>
            <person name="Nagy L.G."/>
        </authorList>
    </citation>
    <scope>NUCLEOTIDE SEQUENCE [LARGE SCALE GENOMIC DNA]</scope>
    <source>
        <strain evidence="4 5">FP101781</strain>
    </source>
</reference>
<feature type="signal peptide" evidence="2">
    <location>
        <begin position="1"/>
        <end position="18"/>
    </location>
</feature>
<comment type="caution">
    <text evidence="4">The sequence shown here is derived from an EMBL/GenBank/DDBJ whole genome shotgun (WGS) entry which is preliminary data.</text>
</comment>
<dbReference type="SUPFAM" id="SSF57180">
    <property type="entry name" value="Cellulose-binding domain"/>
    <property type="match status" value="1"/>
</dbReference>
<keyword evidence="5" id="KW-1185">Reference proteome</keyword>
<keyword evidence="1 2" id="KW-0732">Signal</keyword>
<dbReference type="SMART" id="SM00236">
    <property type="entry name" value="fCBD"/>
    <property type="match status" value="1"/>
</dbReference>
<dbReference type="InterPro" id="IPR000254">
    <property type="entry name" value="CBD"/>
</dbReference>
<dbReference type="PROSITE" id="PS51164">
    <property type="entry name" value="CBM1_2"/>
    <property type="match status" value="1"/>
</dbReference>
<sequence>MQFRSLVAALALATAALAVPVDIVSTPQCGGKQWTGPTTCLKTDYVCFEFNDYYSECIHKTQVASWSVGKPVKNE</sequence>
<proteinExistence type="predicted"/>
<dbReference type="GO" id="GO:0005576">
    <property type="term" value="C:extracellular region"/>
    <property type="evidence" value="ECO:0007669"/>
    <property type="project" value="InterPro"/>
</dbReference>
<evidence type="ECO:0000256" key="2">
    <source>
        <dbReference type="SAM" id="SignalP"/>
    </source>
</evidence>
<dbReference type="Proteomes" id="UP000298030">
    <property type="component" value="Unassembled WGS sequence"/>
</dbReference>
<evidence type="ECO:0000313" key="4">
    <source>
        <dbReference type="EMBL" id="TEB37879.1"/>
    </source>
</evidence>
<dbReference type="Pfam" id="PF00734">
    <property type="entry name" value="CBM_1"/>
    <property type="match status" value="1"/>
</dbReference>
<accession>A0A4Y7TWC9</accession>
<gene>
    <name evidence="4" type="ORF">FA13DRAFT_1809244</name>
</gene>
<evidence type="ECO:0000256" key="1">
    <source>
        <dbReference type="ARBA" id="ARBA00022729"/>
    </source>
</evidence>
<feature type="chain" id="PRO_5021336295" description="CBM1 domain-containing protein" evidence="2">
    <location>
        <begin position="19"/>
        <end position="75"/>
    </location>
</feature>
<dbReference type="AlphaFoldDB" id="A0A4Y7TWC9"/>
<dbReference type="GO" id="GO:0030248">
    <property type="term" value="F:cellulose binding"/>
    <property type="evidence" value="ECO:0007669"/>
    <property type="project" value="InterPro"/>
</dbReference>
<feature type="domain" description="CBM1" evidence="3">
    <location>
        <begin position="21"/>
        <end position="58"/>
    </location>
</feature>
<evidence type="ECO:0000259" key="3">
    <source>
        <dbReference type="PROSITE" id="PS51164"/>
    </source>
</evidence>
<evidence type="ECO:0000313" key="5">
    <source>
        <dbReference type="Proteomes" id="UP000298030"/>
    </source>
</evidence>
<dbReference type="InterPro" id="IPR035971">
    <property type="entry name" value="CBD_sf"/>
</dbReference>
<organism evidence="4 5">
    <name type="scientific">Coprinellus micaceus</name>
    <name type="common">Glistening ink-cap mushroom</name>
    <name type="synonym">Coprinus micaceus</name>
    <dbReference type="NCBI Taxonomy" id="71717"/>
    <lineage>
        <taxon>Eukaryota</taxon>
        <taxon>Fungi</taxon>
        <taxon>Dikarya</taxon>
        <taxon>Basidiomycota</taxon>
        <taxon>Agaricomycotina</taxon>
        <taxon>Agaricomycetes</taxon>
        <taxon>Agaricomycetidae</taxon>
        <taxon>Agaricales</taxon>
        <taxon>Agaricineae</taxon>
        <taxon>Psathyrellaceae</taxon>
        <taxon>Coprinellus</taxon>
    </lineage>
</organism>
<dbReference type="GO" id="GO:0005975">
    <property type="term" value="P:carbohydrate metabolic process"/>
    <property type="evidence" value="ECO:0007669"/>
    <property type="project" value="InterPro"/>
</dbReference>
<dbReference type="EMBL" id="QPFP01000003">
    <property type="protein sequence ID" value="TEB37879.1"/>
    <property type="molecule type" value="Genomic_DNA"/>
</dbReference>
<dbReference type="OrthoDB" id="3001222at2759"/>
<protein>
    <recommendedName>
        <fullName evidence="3">CBM1 domain-containing protein</fullName>
    </recommendedName>
</protein>